<name>A0A5B7IP12_PORTR</name>
<organism evidence="2 3">
    <name type="scientific">Portunus trituberculatus</name>
    <name type="common">Swimming crab</name>
    <name type="synonym">Neptunus trituberculatus</name>
    <dbReference type="NCBI Taxonomy" id="210409"/>
    <lineage>
        <taxon>Eukaryota</taxon>
        <taxon>Metazoa</taxon>
        <taxon>Ecdysozoa</taxon>
        <taxon>Arthropoda</taxon>
        <taxon>Crustacea</taxon>
        <taxon>Multicrustacea</taxon>
        <taxon>Malacostraca</taxon>
        <taxon>Eumalacostraca</taxon>
        <taxon>Eucarida</taxon>
        <taxon>Decapoda</taxon>
        <taxon>Pleocyemata</taxon>
        <taxon>Brachyura</taxon>
        <taxon>Eubrachyura</taxon>
        <taxon>Portunoidea</taxon>
        <taxon>Portunidae</taxon>
        <taxon>Portuninae</taxon>
        <taxon>Portunus</taxon>
    </lineage>
</organism>
<evidence type="ECO:0000313" key="3">
    <source>
        <dbReference type="Proteomes" id="UP000324222"/>
    </source>
</evidence>
<feature type="compositionally biased region" description="Polar residues" evidence="1">
    <location>
        <begin position="36"/>
        <end position="45"/>
    </location>
</feature>
<keyword evidence="3" id="KW-1185">Reference proteome</keyword>
<feature type="region of interest" description="Disordered" evidence="1">
    <location>
        <begin position="36"/>
        <end position="63"/>
    </location>
</feature>
<gene>
    <name evidence="2" type="ORF">E2C01_076616</name>
</gene>
<protein>
    <submittedName>
        <fullName evidence="2">Uncharacterized protein</fullName>
    </submittedName>
</protein>
<comment type="caution">
    <text evidence="2">The sequence shown here is derived from an EMBL/GenBank/DDBJ whole genome shotgun (WGS) entry which is preliminary data.</text>
</comment>
<reference evidence="2 3" key="1">
    <citation type="submission" date="2019-05" db="EMBL/GenBank/DDBJ databases">
        <title>Another draft genome of Portunus trituberculatus and its Hox gene families provides insights of decapod evolution.</title>
        <authorList>
            <person name="Jeong J.-H."/>
            <person name="Song I."/>
            <person name="Kim S."/>
            <person name="Choi T."/>
            <person name="Kim D."/>
            <person name="Ryu S."/>
            <person name="Kim W."/>
        </authorList>
    </citation>
    <scope>NUCLEOTIDE SEQUENCE [LARGE SCALE GENOMIC DNA]</scope>
    <source>
        <tissue evidence="2">Muscle</tissue>
    </source>
</reference>
<sequence>MNHQLPSKLQPLGNDDEVLVAELQGTRVLLLFLSTTPGLSNQQPQPKIESPGQHRQRAREKLTHAPLSAWSLNAKTLGKRDVWKSARSTYEKELTLPFLE</sequence>
<dbReference type="Proteomes" id="UP000324222">
    <property type="component" value="Unassembled WGS sequence"/>
</dbReference>
<evidence type="ECO:0000313" key="2">
    <source>
        <dbReference type="EMBL" id="MPC81974.1"/>
    </source>
</evidence>
<evidence type="ECO:0000256" key="1">
    <source>
        <dbReference type="SAM" id="MobiDB-lite"/>
    </source>
</evidence>
<dbReference type="AlphaFoldDB" id="A0A5B7IP12"/>
<proteinExistence type="predicted"/>
<accession>A0A5B7IP12</accession>
<dbReference type="EMBL" id="VSRR010058567">
    <property type="protein sequence ID" value="MPC81974.1"/>
    <property type="molecule type" value="Genomic_DNA"/>
</dbReference>